<keyword evidence="1" id="KW-1133">Transmembrane helix</keyword>
<dbReference type="EMBL" id="JADIKC010000007">
    <property type="protein sequence ID" value="MBM7122785.1"/>
    <property type="molecule type" value="Genomic_DNA"/>
</dbReference>
<keyword evidence="3" id="KW-1185">Reference proteome</keyword>
<gene>
    <name evidence="2" type="ORF">ISP20_16580</name>
</gene>
<comment type="caution">
    <text evidence="2">The sequence shown here is derived from an EMBL/GenBank/DDBJ whole genome shotgun (WGS) entry which is preliminary data.</text>
</comment>
<dbReference type="RefSeq" id="WP_204637214.1">
    <property type="nucleotide sequence ID" value="NZ_CP183983.1"/>
</dbReference>
<keyword evidence="1" id="KW-0472">Membrane</keyword>
<name>A0ABS2JWT3_9GAMM</name>
<evidence type="ECO:0000313" key="2">
    <source>
        <dbReference type="EMBL" id="MBM7122785.1"/>
    </source>
</evidence>
<organism evidence="2 3">
    <name type="scientific">Dyella kyungheensis</name>
    <dbReference type="NCBI Taxonomy" id="1242174"/>
    <lineage>
        <taxon>Bacteria</taxon>
        <taxon>Pseudomonadati</taxon>
        <taxon>Pseudomonadota</taxon>
        <taxon>Gammaproteobacteria</taxon>
        <taxon>Lysobacterales</taxon>
        <taxon>Rhodanobacteraceae</taxon>
        <taxon>Dyella</taxon>
    </lineage>
</organism>
<keyword evidence="1" id="KW-0812">Transmembrane</keyword>
<reference evidence="2 3" key="1">
    <citation type="submission" date="2020-10" db="EMBL/GenBank/DDBJ databases">
        <title>Phylogeny of dyella-like bacteria.</title>
        <authorList>
            <person name="Fu J."/>
        </authorList>
    </citation>
    <scope>NUCLEOTIDE SEQUENCE [LARGE SCALE GENOMIC DNA]</scope>
    <source>
        <strain evidence="2 3">THG-B117</strain>
    </source>
</reference>
<evidence type="ECO:0000256" key="1">
    <source>
        <dbReference type="SAM" id="Phobius"/>
    </source>
</evidence>
<dbReference type="Proteomes" id="UP001430065">
    <property type="component" value="Unassembled WGS sequence"/>
</dbReference>
<accession>A0ABS2JWT3</accession>
<evidence type="ECO:0000313" key="3">
    <source>
        <dbReference type="Proteomes" id="UP001430065"/>
    </source>
</evidence>
<proteinExistence type="predicted"/>
<protein>
    <submittedName>
        <fullName evidence="2">Cbb3-type cytochrome c oxidase subunit 3</fullName>
    </submittedName>
</protein>
<dbReference type="InterPro" id="IPR008621">
    <property type="entry name" value="Cbb3-typ_cyt_oxidase_comp"/>
</dbReference>
<sequence length="46" mass="5032">MVPGLITAFLLVLFVGSCIWIWRPGTKPAMDAAAQMPLDDDKEEIA</sequence>
<dbReference type="Pfam" id="PF05545">
    <property type="entry name" value="FixQ"/>
    <property type="match status" value="1"/>
</dbReference>
<feature type="transmembrane region" description="Helical" evidence="1">
    <location>
        <begin position="6"/>
        <end position="22"/>
    </location>
</feature>